<dbReference type="Proteomes" id="UP001152321">
    <property type="component" value="Unassembled WGS sequence"/>
</dbReference>
<dbReference type="RefSeq" id="WP_277577648.1">
    <property type="nucleotide sequence ID" value="NZ_JANRMI010000002.1"/>
</dbReference>
<sequence length="382" mass="42976">MKRSVISTFCLIMILASQAWSQDQVVNQISTSLPTKKKEEKFQADWRVRLAGQDFKDEQSQSKYVDFRFDLRSKYTLSSSLFLDLQPSIRLVSGQSQTIDGADKMENKILLNQAAAHYTPFNNLRFSAGALNQRFMHSALLIDDMAFPAARLMGLAKGDTMEAGLAVETAIPTSTSLSTNTKELEATPSLNTAALLLKWQPSKNTFWKTGVSYFLFNNLPSAVAQQSLLLGNMQINNVSDAQYTFLNKFQGIEASTELQIPVLSSVDLLGQVDYLHNDKVSSEDANAVRYSLGTNIQMTRNMDWTFKGFYFSIAPEAAVSYFNARNFETNRIGYGAETYFSFKKEGFKLGIQYRDAEVMYANPVQSREKALMIKLETFYANI</sequence>
<keyword evidence="1" id="KW-0732">Signal</keyword>
<accession>A0ABT6DH78</accession>
<evidence type="ECO:0000313" key="3">
    <source>
        <dbReference type="Proteomes" id="UP001152321"/>
    </source>
</evidence>
<proteinExistence type="predicted"/>
<protein>
    <recommendedName>
        <fullName evidence="4">Porin</fullName>
    </recommendedName>
</protein>
<gene>
    <name evidence="2" type="ORF">NWE73_07335</name>
</gene>
<keyword evidence="3" id="KW-1185">Reference proteome</keyword>
<organism evidence="2 3">
    <name type="scientific">Bdellovibrio svalbardensis</name>
    <dbReference type="NCBI Taxonomy" id="2972972"/>
    <lineage>
        <taxon>Bacteria</taxon>
        <taxon>Pseudomonadati</taxon>
        <taxon>Bdellovibrionota</taxon>
        <taxon>Bdellovibrionia</taxon>
        <taxon>Bdellovibrionales</taxon>
        <taxon>Pseudobdellovibrionaceae</taxon>
        <taxon>Bdellovibrio</taxon>
    </lineage>
</organism>
<name>A0ABT6DH78_9BACT</name>
<evidence type="ECO:0000313" key="2">
    <source>
        <dbReference type="EMBL" id="MDG0816171.1"/>
    </source>
</evidence>
<evidence type="ECO:0008006" key="4">
    <source>
        <dbReference type="Google" id="ProtNLM"/>
    </source>
</evidence>
<evidence type="ECO:0000256" key="1">
    <source>
        <dbReference type="SAM" id="SignalP"/>
    </source>
</evidence>
<dbReference type="EMBL" id="JANRMI010000002">
    <property type="protein sequence ID" value="MDG0816171.1"/>
    <property type="molecule type" value="Genomic_DNA"/>
</dbReference>
<feature type="signal peptide" evidence="1">
    <location>
        <begin position="1"/>
        <end position="21"/>
    </location>
</feature>
<comment type="caution">
    <text evidence="2">The sequence shown here is derived from an EMBL/GenBank/DDBJ whole genome shotgun (WGS) entry which is preliminary data.</text>
</comment>
<feature type="chain" id="PRO_5046783068" description="Porin" evidence="1">
    <location>
        <begin position="22"/>
        <end position="382"/>
    </location>
</feature>
<reference evidence="2" key="1">
    <citation type="submission" date="2022-08" db="EMBL/GenBank/DDBJ databases">
        <title>Novel Bdellovibrio Species Isolated from Svalbard: Designation Bdellovibrio svalbardensis.</title>
        <authorList>
            <person name="Mitchell R.J."/>
            <person name="Choi S.Y."/>
        </authorList>
    </citation>
    <scope>NUCLEOTIDE SEQUENCE</scope>
    <source>
        <strain evidence="2">PAP01</strain>
    </source>
</reference>